<evidence type="ECO:0000313" key="2">
    <source>
        <dbReference type="Proteomes" id="UP000183832"/>
    </source>
</evidence>
<name>A0A1J1J8E2_9DIPT</name>
<evidence type="ECO:0000313" key="1">
    <source>
        <dbReference type="EMBL" id="CRL08675.1"/>
    </source>
</evidence>
<dbReference type="Proteomes" id="UP000183832">
    <property type="component" value="Unassembled WGS sequence"/>
</dbReference>
<organism evidence="1 2">
    <name type="scientific">Clunio marinus</name>
    <dbReference type="NCBI Taxonomy" id="568069"/>
    <lineage>
        <taxon>Eukaryota</taxon>
        <taxon>Metazoa</taxon>
        <taxon>Ecdysozoa</taxon>
        <taxon>Arthropoda</taxon>
        <taxon>Hexapoda</taxon>
        <taxon>Insecta</taxon>
        <taxon>Pterygota</taxon>
        <taxon>Neoptera</taxon>
        <taxon>Endopterygota</taxon>
        <taxon>Diptera</taxon>
        <taxon>Nematocera</taxon>
        <taxon>Chironomoidea</taxon>
        <taxon>Chironomidae</taxon>
        <taxon>Clunio</taxon>
    </lineage>
</organism>
<gene>
    <name evidence="1" type="ORF">CLUMA_CG021525</name>
</gene>
<dbReference type="EMBL" id="CVRI01000075">
    <property type="protein sequence ID" value="CRL08675.1"/>
    <property type="molecule type" value="Genomic_DNA"/>
</dbReference>
<keyword evidence="2" id="KW-1185">Reference proteome</keyword>
<sequence length="68" mass="7763">MNADSGYLTKVGLSTVTINGNKILQTMKRSSQRKQLNHGFMRRRRNKINQGKVKISVVMLRFINLSKG</sequence>
<proteinExistence type="predicted"/>
<reference evidence="1 2" key="1">
    <citation type="submission" date="2015-04" db="EMBL/GenBank/DDBJ databases">
        <authorList>
            <person name="Syromyatnikov M.Y."/>
            <person name="Popov V.N."/>
        </authorList>
    </citation>
    <scope>NUCLEOTIDE SEQUENCE [LARGE SCALE GENOMIC DNA]</scope>
</reference>
<dbReference type="AlphaFoldDB" id="A0A1J1J8E2"/>
<protein>
    <submittedName>
        <fullName evidence="1">CLUMA_CG021525, isoform A</fullName>
    </submittedName>
</protein>
<accession>A0A1J1J8E2</accession>